<dbReference type="AlphaFoldDB" id="A0AAW2TLT5"/>
<reference evidence="1" key="1">
    <citation type="submission" date="2020-06" db="EMBL/GenBank/DDBJ databases">
        <authorList>
            <person name="Li T."/>
            <person name="Hu X."/>
            <person name="Zhang T."/>
            <person name="Song X."/>
            <person name="Zhang H."/>
            <person name="Dai N."/>
            <person name="Sheng W."/>
            <person name="Hou X."/>
            <person name="Wei L."/>
        </authorList>
    </citation>
    <scope>NUCLEOTIDE SEQUENCE</scope>
    <source>
        <strain evidence="1">KEN1</strain>
        <tissue evidence="1">Leaf</tissue>
    </source>
</reference>
<evidence type="ECO:0000313" key="1">
    <source>
        <dbReference type="EMBL" id="KAL0405883.1"/>
    </source>
</evidence>
<protein>
    <submittedName>
        <fullName evidence="1">Retrovirus-related Pol polyprotein from transposon TNT 1-94</fullName>
    </submittedName>
</protein>
<dbReference type="PANTHER" id="PTHR11439">
    <property type="entry name" value="GAG-POL-RELATED RETROTRANSPOSON"/>
    <property type="match status" value="1"/>
</dbReference>
<proteinExistence type="predicted"/>
<reference evidence="1" key="2">
    <citation type="journal article" date="2024" name="Plant">
        <title>Genomic evolution and insights into agronomic trait innovations of Sesamum species.</title>
        <authorList>
            <person name="Miao H."/>
            <person name="Wang L."/>
            <person name="Qu L."/>
            <person name="Liu H."/>
            <person name="Sun Y."/>
            <person name="Le M."/>
            <person name="Wang Q."/>
            <person name="Wei S."/>
            <person name="Zheng Y."/>
            <person name="Lin W."/>
            <person name="Duan Y."/>
            <person name="Cao H."/>
            <person name="Xiong S."/>
            <person name="Wang X."/>
            <person name="Wei L."/>
            <person name="Li C."/>
            <person name="Ma Q."/>
            <person name="Ju M."/>
            <person name="Zhao R."/>
            <person name="Li G."/>
            <person name="Mu C."/>
            <person name="Tian Q."/>
            <person name="Mei H."/>
            <person name="Zhang T."/>
            <person name="Gao T."/>
            <person name="Zhang H."/>
        </authorList>
    </citation>
    <scope>NUCLEOTIDE SEQUENCE</scope>
    <source>
        <strain evidence="1">KEN1</strain>
    </source>
</reference>
<comment type="caution">
    <text evidence="1">The sequence shown here is derived from an EMBL/GenBank/DDBJ whole genome shotgun (WGS) entry which is preliminary data.</text>
</comment>
<name>A0AAW2TLT5_9LAMI</name>
<sequence>MTDLGLMSYYLGLEVKHMKEGIFLSQAGMQKKFNLLDCNPVNTPMETNLNLSKFEDEEKVNQTLFKSLVGSLRYLTCSRPDILFAVGVISRLMEAPTSSHMKAAKRIFHYLKGTLDFGKFYSRSNDFTLKGFCDSDYAGDIDNWKSTTAFVFFMGDCAISWC</sequence>
<gene>
    <name evidence="1" type="ORF">Slati_3902200</name>
</gene>
<dbReference type="EMBL" id="JACGWN010000014">
    <property type="protein sequence ID" value="KAL0405883.1"/>
    <property type="molecule type" value="Genomic_DNA"/>
</dbReference>
<dbReference type="PANTHER" id="PTHR11439:SF517">
    <property type="entry name" value="CYSTEINE-RICH RLK (RECEPTOR-LIKE PROTEIN KINASE) 8"/>
    <property type="match status" value="1"/>
</dbReference>
<organism evidence="1">
    <name type="scientific">Sesamum latifolium</name>
    <dbReference type="NCBI Taxonomy" id="2727402"/>
    <lineage>
        <taxon>Eukaryota</taxon>
        <taxon>Viridiplantae</taxon>
        <taxon>Streptophyta</taxon>
        <taxon>Embryophyta</taxon>
        <taxon>Tracheophyta</taxon>
        <taxon>Spermatophyta</taxon>
        <taxon>Magnoliopsida</taxon>
        <taxon>eudicotyledons</taxon>
        <taxon>Gunneridae</taxon>
        <taxon>Pentapetalae</taxon>
        <taxon>asterids</taxon>
        <taxon>lamiids</taxon>
        <taxon>Lamiales</taxon>
        <taxon>Pedaliaceae</taxon>
        <taxon>Sesamum</taxon>
    </lineage>
</organism>
<accession>A0AAW2TLT5</accession>